<dbReference type="OrthoDB" id="8690182at2"/>
<dbReference type="AlphaFoldDB" id="A0A3G2HWQ4"/>
<dbReference type="EMBL" id="CP032153">
    <property type="protein sequence ID" value="AYN21602.1"/>
    <property type="molecule type" value="Genomic_DNA"/>
</dbReference>
<proteinExistence type="predicted"/>
<evidence type="ECO:0000313" key="2">
    <source>
        <dbReference type="Proteomes" id="UP000268070"/>
    </source>
</evidence>
<dbReference type="KEGG" id="aaqu:D3M96_14315"/>
<dbReference type="Proteomes" id="UP000268070">
    <property type="component" value="Chromosome"/>
</dbReference>
<gene>
    <name evidence="1" type="ORF">D3M96_14315</name>
</gene>
<name>A0A3G2HWQ4_9BURK</name>
<protein>
    <submittedName>
        <fullName evidence="1">Uncharacterized protein</fullName>
    </submittedName>
</protein>
<organism evidence="1 2">
    <name type="scientific">Alcaligenes aquatilis</name>
    <dbReference type="NCBI Taxonomy" id="323284"/>
    <lineage>
        <taxon>Bacteria</taxon>
        <taxon>Pseudomonadati</taxon>
        <taxon>Pseudomonadota</taxon>
        <taxon>Betaproteobacteria</taxon>
        <taxon>Burkholderiales</taxon>
        <taxon>Alcaligenaceae</taxon>
        <taxon>Alcaligenes</taxon>
    </lineage>
</organism>
<accession>A0A3G2HWQ4</accession>
<evidence type="ECO:0000313" key="1">
    <source>
        <dbReference type="EMBL" id="AYN21602.1"/>
    </source>
</evidence>
<reference evidence="1 2" key="1">
    <citation type="submission" date="2018-09" db="EMBL/GenBank/DDBJ databases">
        <title>Complete genome sequence of the hydrocarbonoclastic bacterium Alcaligenes aquatilis QD168, isolated from a crude-oil polluted marine sediment of Central Chile.</title>
        <authorList>
            <person name="Duran R.E."/>
            <person name="Barra B."/>
            <person name="Salva-Serra F."/>
            <person name="Mendez V."/>
            <person name="Moore E.R.B."/>
            <person name="Seeger M."/>
        </authorList>
    </citation>
    <scope>NUCLEOTIDE SEQUENCE [LARGE SCALE GENOMIC DNA]</scope>
    <source>
        <strain evidence="1 2">QD168</strain>
    </source>
</reference>
<sequence length="148" mass="16392">MLLASVFLASNVSAMQLTKAQLDKGIKKYMKEVPQCQAIKVIADQQVGESWFYTLRGNVDVDIVVGLEGGRVQRIEAISADRNDGAMRDMMCLTVGLMRGIQPEYVSIEDALKEGTHLWSGAAQKPFKKAFYFDTFTAKLTPLSLVVE</sequence>